<dbReference type="Proteomes" id="UP000533080">
    <property type="component" value="Unassembled WGS sequence"/>
</dbReference>
<dbReference type="AlphaFoldDB" id="A0A7Y4MSZ5"/>
<dbReference type="PANTHER" id="PTHR43596:SF1">
    <property type="entry name" value="ADP,ATP CARRIER PROTEIN"/>
    <property type="match status" value="1"/>
</dbReference>
<sequence length="452" mass="48943">MEVLGIRCPGPRWAAHVNSSMLRRFVDVRDEEVGAVRWSFLYFFTLMCGYAILRPIRNEMGTAGSVKGLDWLFTATFLVMLAAVPAFSALVSRWPRRVVIPRIYRFFLLNLLGFFVLLKFGVARETVARVFYVWLSVYNLFVVSIFWSFMADVFASGQSKRLFGFIAAGGTTGMLVGPFLVGRLAEPVGPVNLILISVVLLEVSAQCVRRLSGWAQDVQQQPAAAQGPVGGGVLAGVRLIVTSPFLLALGLQVLLYAATSTFLYFQEVRLVAALGSDAASRTALFGDIDFYVQLATLGLQTLVTGRVISWLGLGAGLAVAPVVTGLGFLGLAAMPVLTVLILFKAVRGASHYALERPSREVLFTTVDREARYKSKSFIDTVVYRGSDTVSAWLQGGLTKLGLGMTGLSLAAVPLAGLWLGVSLYLARHQRRQAEPVPAAAPEAPVSEEVAAR</sequence>
<organism evidence="2 3">
    <name type="scientific">Myxococcus xanthus</name>
    <dbReference type="NCBI Taxonomy" id="34"/>
    <lineage>
        <taxon>Bacteria</taxon>
        <taxon>Pseudomonadati</taxon>
        <taxon>Myxococcota</taxon>
        <taxon>Myxococcia</taxon>
        <taxon>Myxococcales</taxon>
        <taxon>Cystobacterineae</taxon>
        <taxon>Myxococcaceae</taxon>
        <taxon>Myxococcus</taxon>
    </lineage>
</organism>
<evidence type="ECO:0000313" key="3">
    <source>
        <dbReference type="Proteomes" id="UP000533080"/>
    </source>
</evidence>
<feature type="transmembrane region" description="Helical" evidence="1">
    <location>
        <begin position="400"/>
        <end position="425"/>
    </location>
</feature>
<accession>A0A7Y4MSZ5</accession>
<feature type="transmembrane region" description="Helical" evidence="1">
    <location>
        <begin position="33"/>
        <end position="52"/>
    </location>
</feature>
<dbReference type="SUPFAM" id="SSF103473">
    <property type="entry name" value="MFS general substrate transporter"/>
    <property type="match status" value="1"/>
</dbReference>
<keyword evidence="1" id="KW-0812">Transmembrane</keyword>
<feature type="transmembrane region" description="Helical" evidence="1">
    <location>
        <begin position="129"/>
        <end position="150"/>
    </location>
</feature>
<dbReference type="Gene3D" id="1.20.1250.20">
    <property type="entry name" value="MFS general substrate transporter like domains"/>
    <property type="match status" value="1"/>
</dbReference>
<comment type="caution">
    <text evidence="2">The sequence shown here is derived from an EMBL/GenBank/DDBJ whole genome shotgun (WGS) entry which is preliminary data.</text>
</comment>
<dbReference type="EMBL" id="JABFNT010000076">
    <property type="protein sequence ID" value="NOJ81089.1"/>
    <property type="molecule type" value="Genomic_DNA"/>
</dbReference>
<feature type="transmembrane region" description="Helical" evidence="1">
    <location>
        <begin position="318"/>
        <end position="343"/>
    </location>
</feature>
<keyword evidence="1" id="KW-0472">Membrane</keyword>
<keyword evidence="1" id="KW-1133">Transmembrane helix</keyword>
<gene>
    <name evidence="2" type="ORF">HNV28_22650</name>
</gene>
<feature type="transmembrane region" description="Helical" evidence="1">
    <location>
        <begin position="245"/>
        <end position="265"/>
    </location>
</feature>
<feature type="transmembrane region" description="Helical" evidence="1">
    <location>
        <begin position="72"/>
        <end position="91"/>
    </location>
</feature>
<protein>
    <submittedName>
        <fullName evidence="2">MFS transporter</fullName>
    </submittedName>
</protein>
<evidence type="ECO:0000313" key="2">
    <source>
        <dbReference type="EMBL" id="NOJ81089.1"/>
    </source>
</evidence>
<proteinExistence type="predicted"/>
<dbReference type="InterPro" id="IPR036259">
    <property type="entry name" value="MFS_trans_sf"/>
</dbReference>
<evidence type="ECO:0000256" key="1">
    <source>
        <dbReference type="SAM" id="Phobius"/>
    </source>
</evidence>
<name>A0A7Y4MSZ5_MYXXA</name>
<reference evidence="2 3" key="1">
    <citation type="submission" date="2020-05" db="EMBL/GenBank/DDBJ databases">
        <authorList>
            <person name="Whitworth D."/>
        </authorList>
    </citation>
    <scope>NUCLEOTIDE SEQUENCE [LARGE SCALE GENOMIC DNA]</scope>
    <source>
        <strain evidence="2 3">AM005</strain>
    </source>
</reference>
<feature type="transmembrane region" description="Helical" evidence="1">
    <location>
        <begin position="162"/>
        <end position="181"/>
    </location>
</feature>
<dbReference type="PANTHER" id="PTHR43596">
    <property type="entry name" value="ADP,ATP CARRIER PROTEIN"/>
    <property type="match status" value="1"/>
</dbReference>
<feature type="transmembrane region" description="Helical" evidence="1">
    <location>
        <begin position="103"/>
        <end position="123"/>
    </location>
</feature>